<organism evidence="2 3">
    <name type="scientific">Tahibacter aquaticus</name>
    <dbReference type="NCBI Taxonomy" id="520092"/>
    <lineage>
        <taxon>Bacteria</taxon>
        <taxon>Pseudomonadati</taxon>
        <taxon>Pseudomonadota</taxon>
        <taxon>Gammaproteobacteria</taxon>
        <taxon>Lysobacterales</taxon>
        <taxon>Rhodanobacteraceae</taxon>
        <taxon>Tahibacter</taxon>
    </lineage>
</organism>
<name>A0A4R6YS10_9GAMM</name>
<feature type="transmembrane region" description="Helical" evidence="1">
    <location>
        <begin position="12"/>
        <end position="32"/>
    </location>
</feature>
<evidence type="ECO:0000256" key="1">
    <source>
        <dbReference type="SAM" id="Phobius"/>
    </source>
</evidence>
<keyword evidence="1" id="KW-0472">Membrane</keyword>
<reference evidence="2 3" key="1">
    <citation type="submission" date="2019-03" db="EMBL/GenBank/DDBJ databases">
        <title>Genomic Encyclopedia of Type Strains, Phase IV (KMG-IV): sequencing the most valuable type-strain genomes for metagenomic binning, comparative biology and taxonomic classification.</title>
        <authorList>
            <person name="Goeker M."/>
        </authorList>
    </citation>
    <scope>NUCLEOTIDE SEQUENCE [LARGE SCALE GENOMIC DNA]</scope>
    <source>
        <strain evidence="2 3">DSM 21667</strain>
    </source>
</reference>
<dbReference type="AlphaFoldDB" id="A0A4R6YS10"/>
<dbReference type="EMBL" id="SNZH01000012">
    <property type="protein sequence ID" value="TDR40773.1"/>
    <property type="molecule type" value="Genomic_DNA"/>
</dbReference>
<keyword evidence="3" id="KW-1185">Reference proteome</keyword>
<accession>A0A4R6YS10</accession>
<evidence type="ECO:0000313" key="2">
    <source>
        <dbReference type="EMBL" id="TDR40773.1"/>
    </source>
</evidence>
<evidence type="ECO:0000313" key="3">
    <source>
        <dbReference type="Proteomes" id="UP000295293"/>
    </source>
</evidence>
<sequence length="85" mass="8189">MSNYNVLSSSTLPSKFAATCAAAFGFAVIGLFTPSLPQPGAGTPHDSGIVTLPTIVVVPDAADRAAAAALSNVVAAASGNSADGA</sequence>
<dbReference type="Proteomes" id="UP000295293">
    <property type="component" value="Unassembled WGS sequence"/>
</dbReference>
<protein>
    <submittedName>
        <fullName evidence="2">Uncharacterized protein</fullName>
    </submittedName>
</protein>
<dbReference type="RefSeq" id="WP_133820141.1">
    <property type="nucleotide sequence ID" value="NZ_SNZH01000012.1"/>
</dbReference>
<gene>
    <name evidence="2" type="ORF">DFR29_11287</name>
</gene>
<keyword evidence="1" id="KW-1133">Transmembrane helix</keyword>
<keyword evidence="1" id="KW-0812">Transmembrane</keyword>
<comment type="caution">
    <text evidence="2">The sequence shown here is derived from an EMBL/GenBank/DDBJ whole genome shotgun (WGS) entry which is preliminary data.</text>
</comment>
<proteinExistence type="predicted"/>